<proteinExistence type="predicted"/>
<dbReference type="InterPro" id="IPR055275">
    <property type="entry name" value="Ferredox_Rdtase"/>
</dbReference>
<evidence type="ECO:0000313" key="6">
    <source>
        <dbReference type="EMBL" id="CAD9281404.1"/>
    </source>
</evidence>
<evidence type="ECO:0000256" key="3">
    <source>
        <dbReference type="ARBA" id="ARBA00022827"/>
    </source>
</evidence>
<keyword evidence="5" id="KW-0560">Oxidoreductase</keyword>
<evidence type="ECO:0000256" key="4">
    <source>
        <dbReference type="ARBA" id="ARBA00022857"/>
    </source>
</evidence>
<accession>A0A7S1UXK5</accession>
<keyword evidence="3" id="KW-0274">FAD</keyword>
<gene>
    <name evidence="6" type="ORF">GOCE00092_LOCUS10314</name>
</gene>
<keyword evidence="4" id="KW-0521">NADP</keyword>
<evidence type="ECO:0000256" key="2">
    <source>
        <dbReference type="ARBA" id="ARBA00022630"/>
    </source>
</evidence>
<dbReference type="Gene3D" id="3.40.50.720">
    <property type="entry name" value="NAD(P)-binding Rossmann-like Domain"/>
    <property type="match status" value="1"/>
</dbReference>
<dbReference type="GO" id="GO:0016491">
    <property type="term" value="F:oxidoreductase activity"/>
    <property type="evidence" value="ECO:0007669"/>
    <property type="project" value="UniProtKB-KW"/>
</dbReference>
<protein>
    <submittedName>
        <fullName evidence="6">Uncharacterized protein</fullName>
    </submittedName>
</protein>
<evidence type="ECO:0000256" key="5">
    <source>
        <dbReference type="ARBA" id="ARBA00023002"/>
    </source>
</evidence>
<dbReference type="EMBL" id="HBGK01020277">
    <property type="protein sequence ID" value="CAD9281404.1"/>
    <property type="molecule type" value="Transcribed_RNA"/>
</dbReference>
<organism evidence="6">
    <name type="scientific">Grammatophora oceanica</name>
    <dbReference type="NCBI Taxonomy" id="210454"/>
    <lineage>
        <taxon>Eukaryota</taxon>
        <taxon>Sar</taxon>
        <taxon>Stramenopiles</taxon>
        <taxon>Ochrophyta</taxon>
        <taxon>Bacillariophyta</taxon>
        <taxon>Fragilariophyceae</taxon>
        <taxon>Fragilariophycidae</taxon>
        <taxon>Rhabdonematales</taxon>
        <taxon>Grammatophoraceae</taxon>
        <taxon>Grammatophora</taxon>
    </lineage>
</organism>
<comment type="cofactor">
    <cofactor evidence="1">
        <name>FAD</name>
        <dbReference type="ChEBI" id="CHEBI:57692"/>
    </cofactor>
</comment>
<name>A0A7S1UXK5_9STRA</name>
<keyword evidence="2" id="KW-0285">Flavoprotein</keyword>
<dbReference type="PANTHER" id="PTHR48467:SF1">
    <property type="entry name" value="GLUTAMATE SYNTHASE 1 [NADH], CHLOROPLASTIC-LIKE"/>
    <property type="match status" value="1"/>
</dbReference>
<dbReference type="PANTHER" id="PTHR48467">
    <property type="entry name" value="GLUTAMATE SYNTHASE 1 [NADH], CHLOROPLASTIC-LIKE"/>
    <property type="match status" value="1"/>
</dbReference>
<evidence type="ECO:0000256" key="1">
    <source>
        <dbReference type="ARBA" id="ARBA00001974"/>
    </source>
</evidence>
<dbReference type="AlphaFoldDB" id="A0A7S1UXK5"/>
<reference evidence="6" key="1">
    <citation type="submission" date="2021-01" db="EMBL/GenBank/DDBJ databases">
        <authorList>
            <person name="Corre E."/>
            <person name="Pelletier E."/>
            <person name="Niang G."/>
            <person name="Scheremetjew M."/>
            <person name="Finn R."/>
            <person name="Kale V."/>
            <person name="Holt S."/>
            <person name="Cochrane G."/>
            <person name="Meng A."/>
            <person name="Brown T."/>
            <person name="Cohen L."/>
        </authorList>
    </citation>
    <scope>NUCLEOTIDE SEQUENCE</scope>
    <source>
        <strain evidence="6">CCMP 410</strain>
    </source>
</reference>
<sequence>MMSASLALVSVGYRGLALEGTERWFAEREGRYNHNAGKVEDPVGGLGGVYVSGWVKRGPNGIIGSNISDARETVKTVVHDLQHVAPKSTYGGVDGSLSDLFQEREVKWVDWRAYRRLEEKEHGNRRHDSQPREKITSISEMLLAGGVINEATGKFE</sequence>